<keyword evidence="5 8" id="KW-0342">GTP-binding</keyword>
<evidence type="ECO:0000256" key="5">
    <source>
        <dbReference type="ARBA" id="ARBA00023134"/>
    </source>
</evidence>
<dbReference type="PANTHER" id="PTHR11259:SF2">
    <property type="entry name" value="GH16429P"/>
    <property type="match status" value="1"/>
</dbReference>
<dbReference type="GO" id="GO:1904263">
    <property type="term" value="P:positive regulation of TORC1 signaling"/>
    <property type="evidence" value="ECO:0007669"/>
    <property type="project" value="TreeGrafter"/>
</dbReference>
<evidence type="ECO:0000313" key="11">
    <source>
        <dbReference type="WBParaSite" id="PSAMB.scaffold8size148366.g120.t1"/>
    </source>
</evidence>
<dbReference type="GO" id="GO:0012505">
    <property type="term" value="C:endomembrane system"/>
    <property type="evidence" value="ECO:0007669"/>
    <property type="project" value="UniProtKB-SubCell"/>
</dbReference>
<feature type="compositionally biased region" description="Low complexity" evidence="9">
    <location>
        <begin position="1"/>
        <end position="14"/>
    </location>
</feature>
<dbReference type="Pfam" id="PF04670">
    <property type="entry name" value="Gtr1_RagA"/>
    <property type="match status" value="1"/>
</dbReference>
<name>A0A914XJD0_9BILA</name>
<accession>A0A914XJD0</accession>
<protein>
    <submittedName>
        <fullName evidence="11">Ras-related GTP-binding protein</fullName>
    </submittedName>
</protein>
<dbReference type="GO" id="GO:0005525">
    <property type="term" value="F:GTP binding"/>
    <property type="evidence" value="ECO:0007669"/>
    <property type="project" value="UniProtKB-UniRule"/>
</dbReference>
<dbReference type="AlphaFoldDB" id="A0A914XJD0"/>
<dbReference type="InterPro" id="IPR039400">
    <property type="entry name" value="RagC/D"/>
</dbReference>
<evidence type="ECO:0000256" key="8">
    <source>
        <dbReference type="RuleBase" id="RU367014"/>
    </source>
</evidence>
<dbReference type="FunFam" id="3.30.450.190:FF:000001">
    <property type="entry name" value="Ras-related GTP-binding protein C"/>
    <property type="match status" value="1"/>
</dbReference>
<dbReference type="PANTHER" id="PTHR11259">
    <property type="entry name" value="RAS-RELATED GTP BINDING RAG/GTR YEAST"/>
    <property type="match status" value="1"/>
</dbReference>
<keyword evidence="4" id="KW-0378">Hydrolase</keyword>
<evidence type="ECO:0000256" key="6">
    <source>
        <dbReference type="ARBA" id="ARBA00023136"/>
    </source>
</evidence>
<feature type="region of interest" description="Disordered" evidence="9">
    <location>
        <begin position="1"/>
        <end position="53"/>
    </location>
</feature>
<comment type="similarity">
    <text evidence="2 8">Belongs to the GTR/RAG GTP-binding protein family.</text>
</comment>
<dbReference type="CDD" id="cd11385">
    <property type="entry name" value="RagC_like"/>
    <property type="match status" value="1"/>
</dbReference>
<reference evidence="11" key="1">
    <citation type="submission" date="2022-11" db="UniProtKB">
        <authorList>
            <consortium name="WormBaseParasite"/>
        </authorList>
    </citation>
    <scope>IDENTIFICATION</scope>
</reference>
<organism evidence="10 11">
    <name type="scientific">Plectus sambesii</name>
    <dbReference type="NCBI Taxonomy" id="2011161"/>
    <lineage>
        <taxon>Eukaryota</taxon>
        <taxon>Metazoa</taxon>
        <taxon>Ecdysozoa</taxon>
        <taxon>Nematoda</taxon>
        <taxon>Chromadorea</taxon>
        <taxon>Plectida</taxon>
        <taxon>Plectina</taxon>
        <taxon>Plectoidea</taxon>
        <taxon>Plectidae</taxon>
        <taxon>Plectus</taxon>
    </lineage>
</organism>
<dbReference type="GO" id="GO:0005634">
    <property type="term" value="C:nucleus"/>
    <property type="evidence" value="ECO:0007669"/>
    <property type="project" value="TreeGrafter"/>
</dbReference>
<dbReference type="GO" id="GO:0005764">
    <property type="term" value="C:lysosome"/>
    <property type="evidence" value="ECO:0007669"/>
    <property type="project" value="TreeGrafter"/>
</dbReference>
<dbReference type="Proteomes" id="UP000887566">
    <property type="component" value="Unplaced"/>
</dbReference>
<keyword evidence="10" id="KW-1185">Reference proteome</keyword>
<dbReference type="GO" id="GO:0010507">
    <property type="term" value="P:negative regulation of autophagy"/>
    <property type="evidence" value="ECO:0007669"/>
    <property type="project" value="TreeGrafter"/>
</dbReference>
<keyword evidence="3 8" id="KW-0547">Nucleotide-binding</keyword>
<dbReference type="SUPFAM" id="SSF52540">
    <property type="entry name" value="P-loop containing nucleoside triphosphate hydrolases"/>
    <property type="match status" value="1"/>
</dbReference>
<proteinExistence type="inferred from homology"/>
<sequence length="399" mass="44553">MAASHGAGMMGAAATSDYGSSNTSLDRAGDEQEDGSNFEYGLDDVDEDASGPGDMKPTIVLMGQKRSGKTSIRKVVFQKMSPNETLFVESTARVTSESVTSSFINFETIEFPGQMSPFDAALDPVSTFTRCGALLFVLDAQDDYTEALKRMHEYFVKAYRINSNIKFEVFVHKVDGLGEDIKMDTQRDIFQRVQDDLADAGMEQIHINFHMTSIYDHSIFEAFSKVVQKLIRQLAALERLLDIFNQGSNVEKAFLFDVASKIYVATDTSPVDMATYELCCDMIDVTIDISSIYGSRDEPVAPFDANSSAVIRLSTQQVLFLRQVNRYLALVCIVRAENYEKQGLIDYNFQCFKRAIEKVFEVRKKMLLAGTRCKVDRLRLDDSGSSESRQGLPPPAARS</sequence>
<dbReference type="GO" id="GO:1990131">
    <property type="term" value="C:Gtr1-Gtr2 GTPase complex"/>
    <property type="evidence" value="ECO:0007669"/>
    <property type="project" value="TreeGrafter"/>
</dbReference>
<evidence type="ECO:0000256" key="2">
    <source>
        <dbReference type="ARBA" id="ARBA00007756"/>
    </source>
</evidence>
<evidence type="ECO:0000256" key="7">
    <source>
        <dbReference type="ARBA" id="ARBA00049117"/>
    </source>
</evidence>
<dbReference type="InterPro" id="IPR027417">
    <property type="entry name" value="P-loop_NTPase"/>
</dbReference>
<evidence type="ECO:0000256" key="4">
    <source>
        <dbReference type="ARBA" id="ARBA00022801"/>
    </source>
</evidence>
<dbReference type="FunFam" id="3.40.50.300:FF:001086">
    <property type="entry name" value="GTP-binding protein GTR2"/>
    <property type="match status" value="1"/>
</dbReference>
<keyword evidence="6" id="KW-0472">Membrane</keyword>
<evidence type="ECO:0000313" key="10">
    <source>
        <dbReference type="Proteomes" id="UP000887566"/>
    </source>
</evidence>
<dbReference type="Gene3D" id="3.40.50.300">
    <property type="entry name" value="P-loop containing nucleotide triphosphate hydrolases"/>
    <property type="match status" value="1"/>
</dbReference>
<dbReference type="WBParaSite" id="PSAMB.scaffold8size148366.g120.t1">
    <property type="protein sequence ID" value="PSAMB.scaffold8size148366.g120.t1"/>
    <property type="gene ID" value="PSAMB.scaffold8size148366.g120"/>
</dbReference>
<comment type="subcellular location">
    <subcellularLocation>
        <location evidence="1">Endomembrane system</location>
    </subcellularLocation>
</comment>
<dbReference type="Gene3D" id="3.30.450.190">
    <property type="match status" value="1"/>
</dbReference>
<dbReference type="GO" id="GO:0003924">
    <property type="term" value="F:GTPase activity"/>
    <property type="evidence" value="ECO:0007669"/>
    <property type="project" value="TreeGrafter"/>
</dbReference>
<feature type="compositionally biased region" description="Acidic residues" evidence="9">
    <location>
        <begin position="31"/>
        <end position="49"/>
    </location>
</feature>
<evidence type="ECO:0000256" key="1">
    <source>
        <dbReference type="ARBA" id="ARBA00004308"/>
    </source>
</evidence>
<comment type="catalytic activity">
    <reaction evidence="7">
        <text>GTP + H2O = GDP + phosphate + H(+)</text>
        <dbReference type="Rhea" id="RHEA:19669"/>
        <dbReference type="ChEBI" id="CHEBI:15377"/>
        <dbReference type="ChEBI" id="CHEBI:15378"/>
        <dbReference type="ChEBI" id="CHEBI:37565"/>
        <dbReference type="ChEBI" id="CHEBI:43474"/>
        <dbReference type="ChEBI" id="CHEBI:58189"/>
    </reaction>
    <physiologicalReaction direction="left-to-right" evidence="7">
        <dbReference type="Rhea" id="RHEA:19670"/>
    </physiologicalReaction>
</comment>
<evidence type="ECO:0000256" key="3">
    <source>
        <dbReference type="ARBA" id="ARBA00022741"/>
    </source>
</evidence>
<dbReference type="GO" id="GO:0009267">
    <property type="term" value="P:cellular response to starvation"/>
    <property type="evidence" value="ECO:0007669"/>
    <property type="project" value="TreeGrafter"/>
</dbReference>
<evidence type="ECO:0000256" key="9">
    <source>
        <dbReference type="SAM" id="MobiDB-lite"/>
    </source>
</evidence>
<dbReference type="InterPro" id="IPR006762">
    <property type="entry name" value="Gtr1_RagA"/>
</dbReference>